<dbReference type="InterPro" id="IPR029058">
    <property type="entry name" value="AB_hydrolase_fold"/>
</dbReference>
<dbReference type="Gene3D" id="3.40.50.1820">
    <property type="entry name" value="alpha/beta hydrolase"/>
    <property type="match status" value="1"/>
</dbReference>
<dbReference type="SUPFAM" id="SSF53474">
    <property type="entry name" value="alpha/beta-Hydrolases"/>
    <property type="match status" value="1"/>
</dbReference>
<dbReference type="AlphaFoldDB" id="A0A8J7E1J6"/>
<keyword evidence="2" id="KW-0378">Hydrolase</keyword>
<protein>
    <submittedName>
        <fullName evidence="2">Alpha/beta fold hydrolase</fullName>
    </submittedName>
</protein>
<name>A0A8J7E1J6_9CYAN</name>
<dbReference type="GO" id="GO:0016787">
    <property type="term" value="F:hydrolase activity"/>
    <property type="evidence" value="ECO:0007669"/>
    <property type="project" value="UniProtKB-KW"/>
</dbReference>
<dbReference type="PRINTS" id="PR00111">
    <property type="entry name" value="ABHYDROLASE"/>
</dbReference>
<dbReference type="PANTHER" id="PTHR46438">
    <property type="entry name" value="ALPHA/BETA-HYDROLASES SUPERFAMILY PROTEIN"/>
    <property type="match status" value="1"/>
</dbReference>
<keyword evidence="3" id="KW-1185">Reference proteome</keyword>
<accession>A0A8J7E1J6</accession>
<sequence length="311" mass="35022">MAVEQWQQRIGTQRDWVWRGWQTRYCYLRPTQPPGQTPLILLHGFGASVEHWRQNMPALCGDRGVYALDLLGFGASRKAIAPYSAYLWAEQVYEFWQTFIGEPVVLVGNSLGSLVSLTAAAAYPDMARAIALLNLPDVSLRQKALSPWLQPIVNTVESWVGSPLAIKTLLRFLRRPATIRRWASLAYDNPDTITEELVAILSRPAYDDEAGDTFYSLFQSVRRPQFSPPAQGVLPTLDIPILLGWGRQDRMVPFNLSRAFIGLNPNLEFVAFEGAGHCPHDECPELFNRIFLEWLARTVEAQSLLQPLAEG</sequence>
<evidence type="ECO:0000259" key="1">
    <source>
        <dbReference type="Pfam" id="PF00561"/>
    </source>
</evidence>
<dbReference type="Proteomes" id="UP000654482">
    <property type="component" value="Unassembled WGS sequence"/>
</dbReference>
<proteinExistence type="predicted"/>
<reference evidence="2" key="1">
    <citation type="submission" date="2020-10" db="EMBL/GenBank/DDBJ databases">
        <authorList>
            <person name="Castelo-Branco R."/>
            <person name="Eusebio N."/>
            <person name="Adriana R."/>
            <person name="Vieira A."/>
            <person name="Brugerolle De Fraissinette N."/>
            <person name="Rezende De Castro R."/>
            <person name="Schneider M.P."/>
            <person name="Vasconcelos V."/>
            <person name="Leao P.N."/>
        </authorList>
    </citation>
    <scope>NUCLEOTIDE SEQUENCE</scope>
    <source>
        <strain evidence="2">LEGE 07157</strain>
    </source>
</reference>
<dbReference type="InterPro" id="IPR000073">
    <property type="entry name" value="AB_hydrolase_1"/>
</dbReference>
<feature type="domain" description="AB hydrolase-1" evidence="1">
    <location>
        <begin position="38"/>
        <end position="282"/>
    </location>
</feature>
<evidence type="ECO:0000313" key="3">
    <source>
        <dbReference type="Proteomes" id="UP000654482"/>
    </source>
</evidence>
<organism evidence="2 3">
    <name type="scientific">Lusitaniella coriacea LEGE 07157</name>
    <dbReference type="NCBI Taxonomy" id="945747"/>
    <lineage>
        <taxon>Bacteria</taxon>
        <taxon>Bacillati</taxon>
        <taxon>Cyanobacteriota</taxon>
        <taxon>Cyanophyceae</taxon>
        <taxon>Spirulinales</taxon>
        <taxon>Lusitaniellaceae</taxon>
        <taxon>Lusitaniella</taxon>
    </lineage>
</organism>
<evidence type="ECO:0000313" key="2">
    <source>
        <dbReference type="EMBL" id="MBE9117776.1"/>
    </source>
</evidence>
<dbReference type="PANTHER" id="PTHR46438:SF2">
    <property type="entry name" value="ALPHA_BETA-HYDROLASES SUPERFAMILY PROTEIN"/>
    <property type="match status" value="1"/>
</dbReference>
<comment type="caution">
    <text evidence="2">The sequence shown here is derived from an EMBL/GenBank/DDBJ whole genome shotgun (WGS) entry which is preliminary data.</text>
</comment>
<gene>
    <name evidence="2" type="ORF">IQ249_17905</name>
</gene>
<dbReference type="Pfam" id="PF00561">
    <property type="entry name" value="Abhydrolase_1"/>
    <property type="match status" value="1"/>
</dbReference>
<dbReference type="EMBL" id="JADEWZ010000030">
    <property type="protein sequence ID" value="MBE9117776.1"/>
    <property type="molecule type" value="Genomic_DNA"/>
</dbReference>